<dbReference type="PANTHER" id="PTHR43591:SF24">
    <property type="entry name" value="2-METHOXY-6-POLYPRENYL-1,4-BENZOQUINOL METHYLASE, MITOCHONDRIAL"/>
    <property type="match status" value="1"/>
</dbReference>
<dbReference type="GO" id="GO:0008168">
    <property type="term" value="F:methyltransferase activity"/>
    <property type="evidence" value="ECO:0007669"/>
    <property type="project" value="UniProtKB-KW"/>
</dbReference>
<dbReference type="InterPro" id="IPR029063">
    <property type="entry name" value="SAM-dependent_MTases_sf"/>
</dbReference>
<dbReference type="PANTHER" id="PTHR43591">
    <property type="entry name" value="METHYLTRANSFERASE"/>
    <property type="match status" value="1"/>
</dbReference>
<dbReference type="GO" id="GO:0032259">
    <property type="term" value="P:methylation"/>
    <property type="evidence" value="ECO:0007669"/>
    <property type="project" value="UniProtKB-KW"/>
</dbReference>
<dbReference type="Pfam" id="PF08241">
    <property type="entry name" value="Methyltransf_11"/>
    <property type="match status" value="1"/>
</dbReference>
<dbReference type="EC" id="2.1.1.-" evidence="2"/>
<dbReference type="EMBL" id="JBHSBH010000012">
    <property type="protein sequence ID" value="MFC3997918.1"/>
    <property type="molecule type" value="Genomic_DNA"/>
</dbReference>
<dbReference type="RefSeq" id="WP_378535307.1">
    <property type="nucleotide sequence ID" value="NZ_JBHSBH010000012.1"/>
</dbReference>
<protein>
    <submittedName>
        <fullName evidence="2">Class I SAM-dependent methyltransferase</fullName>
        <ecNumber evidence="2">2.1.1.-</ecNumber>
    </submittedName>
</protein>
<evidence type="ECO:0000259" key="1">
    <source>
        <dbReference type="Pfam" id="PF08241"/>
    </source>
</evidence>
<organism evidence="2 3">
    <name type="scientific">Nocardiopsis sediminis</name>
    <dbReference type="NCBI Taxonomy" id="1778267"/>
    <lineage>
        <taxon>Bacteria</taxon>
        <taxon>Bacillati</taxon>
        <taxon>Actinomycetota</taxon>
        <taxon>Actinomycetes</taxon>
        <taxon>Streptosporangiales</taxon>
        <taxon>Nocardiopsidaceae</taxon>
        <taxon>Nocardiopsis</taxon>
    </lineage>
</organism>
<name>A0ABV8FS67_9ACTN</name>
<dbReference type="CDD" id="cd02440">
    <property type="entry name" value="AdoMet_MTases"/>
    <property type="match status" value="1"/>
</dbReference>
<dbReference type="InterPro" id="IPR013216">
    <property type="entry name" value="Methyltransf_11"/>
</dbReference>
<accession>A0ABV8FS67</accession>
<dbReference type="Gene3D" id="3.40.50.150">
    <property type="entry name" value="Vaccinia Virus protein VP39"/>
    <property type="match status" value="1"/>
</dbReference>
<keyword evidence="2" id="KW-0808">Transferase</keyword>
<proteinExistence type="predicted"/>
<gene>
    <name evidence="2" type="ORF">ACFOVU_18435</name>
</gene>
<evidence type="ECO:0000313" key="2">
    <source>
        <dbReference type="EMBL" id="MFC3997918.1"/>
    </source>
</evidence>
<comment type="caution">
    <text evidence="2">The sequence shown here is derived from an EMBL/GenBank/DDBJ whole genome shotgun (WGS) entry which is preliminary data.</text>
</comment>
<dbReference type="SUPFAM" id="SSF53335">
    <property type="entry name" value="S-adenosyl-L-methionine-dependent methyltransferases"/>
    <property type="match status" value="1"/>
</dbReference>
<sequence length="200" mass="21526">MPAGNHGHHANAPHLFEGWGSRIYDRVARWPLRPLYARIAEDMADAAPDGGSVLDVGTGPGVLLAEIARRRPDLSLTGIDLSADMAAAAQGNLSRFGDRARARVGDVTDLPFADDAFDTIVSSFSLHHWDHPEAAVPELARVLRPGGRLYIYDARSAPFDTIVATARALAVLDGRPARRTLIGTGLPVPWRCARHVMSAP</sequence>
<feature type="domain" description="Methyltransferase type 11" evidence="1">
    <location>
        <begin position="54"/>
        <end position="151"/>
    </location>
</feature>
<keyword evidence="2" id="KW-0489">Methyltransferase</keyword>
<evidence type="ECO:0000313" key="3">
    <source>
        <dbReference type="Proteomes" id="UP001595847"/>
    </source>
</evidence>
<dbReference type="Proteomes" id="UP001595847">
    <property type="component" value="Unassembled WGS sequence"/>
</dbReference>
<keyword evidence="3" id="KW-1185">Reference proteome</keyword>
<reference evidence="3" key="1">
    <citation type="journal article" date="2019" name="Int. J. Syst. Evol. Microbiol.">
        <title>The Global Catalogue of Microorganisms (GCM) 10K type strain sequencing project: providing services to taxonomists for standard genome sequencing and annotation.</title>
        <authorList>
            <consortium name="The Broad Institute Genomics Platform"/>
            <consortium name="The Broad Institute Genome Sequencing Center for Infectious Disease"/>
            <person name="Wu L."/>
            <person name="Ma J."/>
        </authorList>
    </citation>
    <scope>NUCLEOTIDE SEQUENCE [LARGE SCALE GENOMIC DNA]</scope>
    <source>
        <strain evidence="3">TBRC 1826</strain>
    </source>
</reference>